<feature type="compositionally biased region" description="Basic and acidic residues" evidence="4">
    <location>
        <begin position="56"/>
        <end position="66"/>
    </location>
</feature>
<dbReference type="GO" id="GO:0045893">
    <property type="term" value="P:positive regulation of DNA-templated transcription"/>
    <property type="evidence" value="ECO:0007669"/>
    <property type="project" value="TreeGrafter"/>
</dbReference>
<feature type="domain" description="BZIP" evidence="5">
    <location>
        <begin position="63"/>
        <end position="127"/>
    </location>
</feature>
<evidence type="ECO:0000256" key="2">
    <source>
        <dbReference type="ARBA" id="ARBA00023163"/>
    </source>
</evidence>
<gene>
    <name evidence="6" type="ORF">FSB_LOCUS59659</name>
</gene>
<accession>A0A2N9J2P5</accession>
<keyword evidence="2" id="KW-0804">Transcription</keyword>
<sequence>MESFNRSATMGLPQIPMLQAQVNDGSNTSGNVSSAMAAAPTPSEPNTENQLIAPQSRRERDANIDPKKLRRIMASRQYSQKYRLKQLQYIVQLETEVKALQAEVAITAPRITYCDRQNSLLREENSSMNQKLSGLTGEFMFKEAEYEDLKKERDMLKQFFGIYHPPADQQQLPEMIEANHVNQQMANMGLNQPDVHDQFMEPGVPQMVNQNMNQFGVGEFVDINSLNPDHPYNFM</sequence>
<dbReference type="GO" id="GO:0003700">
    <property type="term" value="F:DNA-binding transcription factor activity"/>
    <property type="evidence" value="ECO:0007669"/>
    <property type="project" value="InterPro"/>
</dbReference>
<organism evidence="6">
    <name type="scientific">Fagus sylvatica</name>
    <name type="common">Beechnut</name>
    <dbReference type="NCBI Taxonomy" id="28930"/>
    <lineage>
        <taxon>Eukaryota</taxon>
        <taxon>Viridiplantae</taxon>
        <taxon>Streptophyta</taxon>
        <taxon>Embryophyta</taxon>
        <taxon>Tracheophyta</taxon>
        <taxon>Spermatophyta</taxon>
        <taxon>Magnoliopsida</taxon>
        <taxon>eudicotyledons</taxon>
        <taxon>Gunneridae</taxon>
        <taxon>Pentapetalae</taxon>
        <taxon>rosids</taxon>
        <taxon>fabids</taxon>
        <taxon>Fagales</taxon>
        <taxon>Fagaceae</taxon>
        <taxon>Fagus</taxon>
    </lineage>
</organism>
<dbReference type="CDD" id="cd14703">
    <property type="entry name" value="bZIP_plant_RF2"/>
    <property type="match status" value="1"/>
</dbReference>
<dbReference type="GO" id="GO:0005634">
    <property type="term" value="C:nucleus"/>
    <property type="evidence" value="ECO:0007669"/>
    <property type="project" value="TreeGrafter"/>
</dbReference>
<dbReference type="GO" id="GO:0003677">
    <property type="term" value="F:DNA binding"/>
    <property type="evidence" value="ECO:0007669"/>
    <property type="project" value="TreeGrafter"/>
</dbReference>
<feature type="compositionally biased region" description="Polar residues" evidence="4">
    <location>
        <begin position="44"/>
        <end position="53"/>
    </location>
</feature>
<evidence type="ECO:0000259" key="5">
    <source>
        <dbReference type="SMART" id="SM00338"/>
    </source>
</evidence>
<feature type="region of interest" description="Disordered" evidence="4">
    <location>
        <begin position="1"/>
        <end position="66"/>
    </location>
</feature>
<evidence type="ECO:0000313" key="6">
    <source>
        <dbReference type="EMBL" id="SPD31777.1"/>
    </source>
</evidence>
<dbReference type="EMBL" id="OIVN01006378">
    <property type="protein sequence ID" value="SPD31777.1"/>
    <property type="molecule type" value="Genomic_DNA"/>
</dbReference>
<dbReference type="PANTHER" id="PTHR46391">
    <property type="entry name" value="BASIC LEUCINE ZIPPER 34"/>
    <property type="match status" value="1"/>
</dbReference>
<reference evidence="6" key="1">
    <citation type="submission" date="2018-02" db="EMBL/GenBank/DDBJ databases">
        <authorList>
            <person name="Cohen D.B."/>
            <person name="Kent A.D."/>
        </authorList>
    </citation>
    <scope>NUCLEOTIDE SEQUENCE</scope>
</reference>
<dbReference type="InterPro" id="IPR004827">
    <property type="entry name" value="bZIP"/>
</dbReference>
<dbReference type="PANTHER" id="PTHR46391:SF21">
    <property type="entry name" value="BZIP DOMAIN-CONTAINING PROTEIN"/>
    <property type="match status" value="1"/>
</dbReference>
<protein>
    <recommendedName>
        <fullName evidence="5">BZIP domain-containing protein</fullName>
    </recommendedName>
</protein>
<dbReference type="InterPro" id="IPR052483">
    <property type="entry name" value="bZIP_transcription_regulators"/>
</dbReference>
<dbReference type="InterPro" id="IPR044759">
    <property type="entry name" value="bZIP_RF2"/>
</dbReference>
<feature type="compositionally biased region" description="Polar residues" evidence="4">
    <location>
        <begin position="20"/>
        <end position="34"/>
    </location>
</feature>
<dbReference type="InterPro" id="IPR046347">
    <property type="entry name" value="bZIP_sf"/>
</dbReference>
<dbReference type="AlphaFoldDB" id="A0A2N9J2P5"/>
<dbReference type="SUPFAM" id="SSF57959">
    <property type="entry name" value="Leucine zipper domain"/>
    <property type="match status" value="1"/>
</dbReference>
<dbReference type="SMART" id="SM00338">
    <property type="entry name" value="BRLZ"/>
    <property type="match status" value="1"/>
</dbReference>
<evidence type="ECO:0000256" key="3">
    <source>
        <dbReference type="ARBA" id="ARBA00023242"/>
    </source>
</evidence>
<keyword evidence="1" id="KW-0805">Transcription regulation</keyword>
<keyword evidence="3" id="KW-0539">Nucleus</keyword>
<name>A0A2N9J2P5_FAGSY</name>
<evidence type="ECO:0000256" key="1">
    <source>
        <dbReference type="ARBA" id="ARBA00023015"/>
    </source>
</evidence>
<proteinExistence type="predicted"/>
<evidence type="ECO:0000256" key="4">
    <source>
        <dbReference type="SAM" id="MobiDB-lite"/>
    </source>
</evidence>